<dbReference type="Proteomes" id="UP000244523">
    <property type="component" value="Unassembled WGS sequence"/>
</dbReference>
<dbReference type="RefSeq" id="WP_108386588.1">
    <property type="nucleotide sequence ID" value="NZ_QBUD01000006.1"/>
</dbReference>
<dbReference type="HAMAP" id="MF_00163">
    <property type="entry name" value="Pep_deformylase"/>
    <property type="match status" value="1"/>
</dbReference>
<keyword evidence="2" id="KW-0648">Protein biosynthesis</keyword>
<name>A0A2T6KFR5_9RHOB</name>
<dbReference type="GO" id="GO:0006412">
    <property type="term" value="P:translation"/>
    <property type="evidence" value="ECO:0007669"/>
    <property type="project" value="UniProtKB-UniRule"/>
</dbReference>
<dbReference type="InterPro" id="IPR023635">
    <property type="entry name" value="Peptide_deformylase"/>
</dbReference>
<dbReference type="Pfam" id="PF01327">
    <property type="entry name" value="Pep_deformylase"/>
    <property type="match status" value="1"/>
</dbReference>
<dbReference type="InterPro" id="IPR036821">
    <property type="entry name" value="Peptide_deformylase_sf"/>
</dbReference>
<dbReference type="AlphaFoldDB" id="A0A2T6KFR5"/>
<comment type="catalytic activity">
    <reaction evidence="2">
        <text>N-terminal N-formyl-L-methionyl-[peptide] + H2O = N-terminal L-methionyl-[peptide] + formate</text>
        <dbReference type="Rhea" id="RHEA:24420"/>
        <dbReference type="Rhea" id="RHEA-COMP:10639"/>
        <dbReference type="Rhea" id="RHEA-COMP:10640"/>
        <dbReference type="ChEBI" id="CHEBI:15377"/>
        <dbReference type="ChEBI" id="CHEBI:15740"/>
        <dbReference type="ChEBI" id="CHEBI:49298"/>
        <dbReference type="ChEBI" id="CHEBI:64731"/>
        <dbReference type="EC" id="3.5.1.88"/>
    </reaction>
</comment>
<keyword evidence="4" id="KW-1185">Reference proteome</keyword>
<reference evidence="3 4" key="1">
    <citation type="submission" date="2018-04" db="EMBL/GenBank/DDBJ databases">
        <title>Genomic Encyclopedia of Archaeal and Bacterial Type Strains, Phase II (KMG-II): from individual species to whole genera.</title>
        <authorList>
            <person name="Goeker M."/>
        </authorList>
    </citation>
    <scope>NUCLEOTIDE SEQUENCE [LARGE SCALE GENOMIC DNA]</scope>
    <source>
        <strain evidence="3 4">DSM 29955</strain>
    </source>
</reference>
<dbReference type="PIRSF" id="PIRSF004749">
    <property type="entry name" value="Pep_def"/>
    <property type="match status" value="1"/>
</dbReference>
<dbReference type="EC" id="3.5.1.88" evidence="2"/>
<keyword evidence="2" id="KW-0479">Metal-binding</keyword>
<dbReference type="OrthoDB" id="9804313at2"/>
<dbReference type="PANTHER" id="PTHR10458">
    <property type="entry name" value="PEPTIDE DEFORMYLASE"/>
    <property type="match status" value="1"/>
</dbReference>
<dbReference type="GO" id="GO:0042586">
    <property type="term" value="F:peptide deformylase activity"/>
    <property type="evidence" value="ECO:0007669"/>
    <property type="project" value="UniProtKB-UniRule"/>
</dbReference>
<dbReference type="EMBL" id="QBUD01000006">
    <property type="protein sequence ID" value="PUB14148.1"/>
    <property type="molecule type" value="Genomic_DNA"/>
</dbReference>
<evidence type="ECO:0000256" key="1">
    <source>
        <dbReference type="ARBA" id="ARBA00010759"/>
    </source>
</evidence>
<protein>
    <recommendedName>
        <fullName evidence="2">Peptide deformylase</fullName>
        <shortName evidence="2">PDF</shortName>
        <ecNumber evidence="2">3.5.1.88</ecNumber>
    </recommendedName>
    <alternativeName>
        <fullName evidence="2">Polypeptide deformylase</fullName>
    </alternativeName>
</protein>
<evidence type="ECO:0000256" key="2">
    <source>
        <dbReference type="HAMAP-Rule" id="MF_00163"/>
    </source>
</evidence>
<dbReference type="SUPFAM" id="SSF56420">
    <property type="entry name" value="Peptide deformylase"/>
    <property type="match status" value="1"/>
</dbReference>
<gene>
    <name evidence="2" type="primary">def</name>
    <name evidence="3" type="ORF">C8N45_10621</name>
</gene>
<dbReference type="PANTHER" id="PTHR10458:SF22">
    <property type="entry name" value="PEPTIDE DEFORMYLASE"/>
    <property type="match status" value="1"/>
</dbReference>
<dbReference type="NCBIfam" id="TIGR00079">
    <property type="entry name" value="pept_deformyl"/>
    <property type="match status" value="1"/>
</dbReference>
<comment type="function">
    <text evidence="2">Removes the formyl group from the N-terminal Met of newly synthesized proteins. Requires at least a dipeptide for an efficient rate of reaction. N-terminal L-methionine is a prerequisite for activity but the enzyme has broad specificity at other positions.</text>
</comment>
<dbReference type="Gene3D" id="3.90.45.10">
    <property type="entry name" value="Peptide deformylase"/>
    <property type="match status" value="1"/>
</dbReference>
<feature type="binding site" evidence="2">
    <location>
        <position position="136"/>
    </location>
    <ligand>
        <name>Fe cation</name>
        <dbReference type="ChEBI" id="CHEBI:24875"/>
    </ligand>
</feature>
<organism evidence="3 4">
    <name type="scientific">Yoonia sediminilitoris</name>
    <dbReference type="NCBI Taxonomy" id="1286148"/>
    <lineage>
        <taxon>Bacteria</taxon>
        <taxon>Pseudomonadati</taxon>
        <taxon>Pseudomonadota</taxon>
        <taxon>Alphaproteobacteria</taxon>
        <taxon>Rhodobacterales</taxon>
        <taxon>Paracoccaceae</taxon>
        <taxon>Yoonia</taxon>
    </lineage>
</organism>
<sequence length="153" mass="16808">MAVLALRYIGDPVLAQVCTPVRHFDAGLDGLVADMFETMYAAPGRGLAAPQIGVTDRLFVIDTTWKEGPKTPRAFVNPRITDMSADLAVGTEGCLSIPDRTFAVPRPHWIDLTWQDLDGQQKTGRFEDVEAVCICHELDHLDGKLITQTGTEQ</sequence>
<feature type="binding site" evidence="2">
    <location>
        <position position="94"/>
    </location>
    <ligand>
        <name>Fe cation</name>
        <dbReference type="ChEBI" id="CHEBI:24875"/>
    </ligand>
</feature>
<comment type="cofactor">
    <cofactor evidence="2">
        <name>Fe(2+)</name>
        <dbReference type="ChEBI" id="CHEBI:29033"/>
    </cofactor>
    <text evidence="2">Binds 1 Fe(2+) ion.</text>
</comment>
<comment type="caution">
    <text evidence="3">The sequence shown here is derived from an EMBL/GenBank/DDBJ whole genome shotgun (WGS) entry which is preliminary data.</text>
</comment>
<proteinExistence type="inferred from homology"/>
<feature type="binding site" evidence="2">
    <location>
        <position position="140"/>
    </location>
    <ligand>
        <name>Fe cation</name>
        <dbReference type="ChEBI" id="CHEBI:24875"/>
    </ligand>
</feature>
<dbReference type="PRINTS" id="PR01576">
    <property type="entry name" value="PDEFORMYLASE"/>
</dbReference>
<keyword evidence="2" id="KW-0378">Hydrolase</keyword>
<evidence type="ECO:0000313" key="4">
    <source>
        <dbReference type="Proteomes" id="UP000244523"/>
    </source>
</evidence>
<keyword evidence="2" id="KW-0408">Iron</keyword>
<dbReference type="NCBIfam" id="NF001159">
    <property type="entry name" value="PRK00150.1-3"/>
    <property type="match status" value="1"/>
</dbReference>
<comment type="similarity">
    <text evidence="1 2">Belongs to the polypeptide deformylase family.</text>
</comment>
<feature type="active site" evidence="2">
    <location>
        <position position="137"/>
    </location>
</feature>
<accession>A0A2T6KFR5</accession>
<dbReference type="CDD" id="cd00487">
    <property type="entry name" value="Pep_deformylase"/>
    <property type="match status" value="1"/>
</dbReference>
<evidence type="ECO:0000313" key="3">
    <source>
        <dbReference type="EMBL" id="PUB14148.1"/>
    </source>
</evidence>
<dbReference type="GO" id="GO:0046872">
    <property type="term" value="F:metal ion binding"/>
    <property type="evidence" value="ECO:0007669"/>
    <property type="project" value="UniProtKB-KW"/>
</dbReference>